<keyword evidence="6" id="KW-0443">Lipid metabolism</keyword>
<dbReference type="NCBIfam" id="TIGR01768">
    <property type="entry name" value="GGGP-family"/>
    <property type="match status" value="1"/>
</dbReference>
<protein>
    <recommendedName>
        <fullName evidence="1 10">Phosphoglycerol geranylgeranyltransferase</fullName>
        <ecNumber evidence="1 10">2.5.1.41</ecNumber>
    </recommendedName>
</protein>
<dbReference type="Pfam" id="PF01884">
    <property type="entry name" value="PcrB"/>
    <property type="match status" value="1"/>
</dbReference>
<keyword evidence="2" id="KW-0444">Lipid biosynthesis</keyword>
<evidence type="ECO:0000256" key="1">
    <source>
        <dbReference type="ARBA" id="ARBA00012676"/>
    </source>
</evidence>
<evidence type="ECO:0000256" key="10">
    <source>
        <dbReference type="NCBIfam" id="TIGR01769"/>
    </source>
</evidence>
<dbReference type="NCBIfam" id="NF003198">
    <property type="entry name" value="PRK04169.1-2"/>
    <property type="match status" value="1"/>
</dbReference>
<keyword evidence="8" id="KW-1208">Phospholipid metabolism</keyword>
<dbReference type="PANTHER" id="PTHR21235:SF22">
    <property type="entry name" value="GERANYLGERANYLGLYCERYL PHOSPHATE SYNTHASE"/>
    <property type="match status" value="1"/>
</dbReference>
<dbReference type="PANTHER" id="PTHR21235">
    <property type="entry name" value="IMIDAZOLE GLYCEROL PHOSPHATE SYNTHASE SUBUNIT HISF/H IGP SYNTHASE SUBUNIT HISF/H"/>
    <property type="match status" value="1"/>
</dbReference>
<dbReference type="GO" id="GO:0000107">
    <property type="term" value="F:imidazoleglycerol-phosphate synthase activity"/>
    <property type="evidence" value="ECO:0007669"/>
    <property type="project" value="TreeGrafter"/>
</dbReference>
<evidence type="ECO:0000256" key="8">
    <source>
        <dbReference type="ARBA" id="ARBA00023264"/>
    </source>
</evidence>
<keyword evidence="5" id="KW-0460">Magnesium</keyword>
<dbReference type="CDD" id="cd02812">
    <property type="entry name" value="PcrB_like"/>
    <property type="match status" value="1"/>
</dbReference>
<accession>A0A1F7F673</accession>
<comment type="catalytic activity">
    <reaction evidence="9">
        <text>sn-glycerol 1-phosphate + (2E,6E,10E)-geranylgeranyl diphosphate = sn-3-O-(geranylgeranyl)glycerol 1-phosphate + diphosphate</text>
        <dbReference type="Rhea" id="RHEA:23404"/>
        <dbReference type="ChEBI" id="CHEBI:33019"/>
        <dbReference type="ChEBI" id="CHEBI:57677"/>
        <dbReference type="ChEBI" id="CHEBI:57685"/>
        <dbReference type="ChEBI" id="CHEBI:58756"/>
        <dbReference type="EC" id="2.5.1.41"/>
    </reaction>
</comment>
<dbReference type="InterPro" id="IPR010946">
    <property type="entry name" value="GGGP_synth"/>
</dbReference>
<dbReference type="Proteomes" id="UP000179243">
    <property type="component" value="Unassembled WGS sequence"/>
</dbReference>
<proteinExistence type="inferred from homology"/>
<evidence type="ECO:0000256" key="6">
    <source>
        <dbReference type="ARBA" id="ARBA00023098"/>
    </source>
</evidence>
<dbReference type="GO" id="GO:0005737">
    <property type="term" value="C:cytoplasm"/>
    <property type="evidence" value="ECO:0007669"/>
    <property type="project" value="InterPro"/>
</dbReference>
<dbReference type="Gene3D" id="3.20.20.390">
    <property type="entry name" value="FMN-linked oxidoreductases"/>
    <property type="match status" value="1"/>
</dbReference>
<keyword evidence="4" id="KW-0479">Metal-binding</keyword>
<dbReference type="GO" id="GO:0000287">
    <property type="term" value="F:magnesium ion binding"/>
    <property type="evidence" value="ECO:0007669"/>
    <property type="project" value="InterPro"/>
</dbReference>
<organism evidence="11 12">
    <name type="scientific">Candidatus Raymondbacteria bacterium RIFOXYD12_FULL_49_13</name>
    <dbReference type="NCBI Taxonomy" id="1817890"/>
    <lineage>
        <taxon>Bacteria</taxon>
        <taxon>Raymondiibacteriota</taxon>
    </lineage>
</organism>
<dbReference type="EC" id="2.5.1.41" evidence="1 10"/>
<dbReference type="GO" id="GO:0047294">
    <property type="term" value="F:phosphoglycerol geranylgeranyltransferase activity"/>
    <property type="evidence" value="ECO:0007669"/>
    <property type="project" value="UniProtKB-UniRule"/>
</dbReference>
<dbReference type="GO" id="GO:0008654">
    <property type="term" value="P:phospholipid biosynthetic process"/>
    <property type="evidence" value="ECO:0007669"/>
    <property type="project" value="UniProtKB-KW"/>
</dbReference>
<dbReference type="SUPFAM" id="SSF51395">
    <property type="entry name" value="FMN-linked oxidoreductases"/>
    <property type="match status" value="1"/>
</dbReference>
<evidence type="ECO:0000256" key="2">
    <source>
        <dbReference type="ARBA" id="ARBA00022516"/>
    </source>
</evidence>
<evidence type="ECO:0000256" key="9">
    <source>
        <dbReference type="ARBA" id="ARBA00047288"/>
    </source>
</evidence>
<dbReference type="InterPro" id="IPR008205">
    <property type="entry name" value="GGGP_HepGP_synthase"/>
</dbReference>
<dbReference type="NCBIfam" id="TIGR01769">
    <property type="entry name" value="GGGP"/>
    <property type="match status" value="1"/>
</dbReference>
<evidence type="ECO:0000256" key="3">
    <source>
        <dbReference type="ARBA" id="ARBA00022679"/>
    </source>
</evidence>
<reference evidence="11 12" key="1">
    <citation type="journal article" date="2016" name="Nat. Commun.">
        <title>Thousands of microbial genomes shed light on interconnected biogeochemical processes in an aquifer system.</title>
        <authorList>
            <person name="Anantharaman K."/>
            <person name="Brown C.T."/>
            <person name="Hug L.A."/>
            <person name="Sharon I."/>
            <person name="Castelle C.J."/>
            <person name="Probst A.J."/>
            <person name="Thomas B.C."/>
            <person name="Singh A."/>
            <person name="Wilkins M.J."/>
            <person name="Karaoz U."/>
            <person name="Brodie E.L."/>
            <person name="Williams K.H."/>
            <person name="Hubbard S.S."/>
            <person name="Banfield J.F."/>
        </authorList>
    </citation>
    <scope>NUCLEOTIDE SEQUENCE [LARGE SCALE GENOMIC DNA]</scope>
</reference>
<dbReference type="InterPro" id="IPR050064">
    <property type="entry name" value="IGPS_HisA/HisF"/>
</dbReference>
<evidence type="ECO:0000256" key="7">
    <source>
        <dbReference type="ARBA" id="ARBA00023209"/>
    </source>
</evidence>
<dbReference type="AlphaFoldDB" id="A0A1F7F673"/>
<gene>
    <name evidence="11" type="ORF">A2519_17490</name>
</gene>
<dbReference type="InterPro" id="IPR038597">
    <property type="entry name" value="GGGP/HepGP_synthase_sf"/>
</dbReference>
<keyword evidence="3" id="KW-0808">Transferase</keyword>
<name>A0A1F7F673_UNCRA</name>
<evidence type="ECO:0000256" key="5">
    <source>
        <dbReference type="ARBA" id="ARBA00022842"/>
    </source>
</evidence>
<evidence type="ECO:0000313" key="11">
    <source>
        <dbReference type="EMBL" id="OGK02006.1"/>
    </source>
</evidence>
<sequence length="242" mass="25628">MSVKERLFRKSGASYVVLIDPEKLDQATGAETASRCSAAGVDALFVGGSTSDEAQFERVVTAIKSTSSIPVIIFPGNAHQIVRSADAVLFMSLLSGRNPRFLIEEQLKGVPRIREYGLETISMGYLLVASDKPSAVERVSQTTPIGRDDNDCALTHALAAQYFGMDAVYLEGGSGVGLPVPVEMVRHVRQGISIPLIVGGGIKSPDDAAERVAAGANVIVTGNVLEATGSARLLREFVQAVR</sequence>
<comment type="caution">
    <text evidence="11">The sequence shown here is derived from an EMBL/GenBank/DDBJ whole genome shotgun (WGS) entry which is preliminary data.</text>
</comment>
<evidence type="ECO:0000313" key="12">
    <source>
        <dbReference type="Proteomes" id="UP000179243"/>
    </source>
</evidence>
<dbReference type="GO" id="GO:0006650">
    <property type="term" value="P:glycerophospholipid metabolic process"/>
    <property type="evidence" value="ECO:0007669"/>
    <property type="project" value="InterPro"/>
</dbReference>
<keyword evidence="7" id="KW-0594">Phospholipid biosynthesis</keyword>
<evidence type="ECO:0000256" key="4">
    <source>
        <dbReference type="ARBA" id="ARBA00022723"/>
    </source>
</evidence>
<dbReference type="HAMAP" id="MF_00112">
    <property type="entry name" value="GGGP_HepGP_synthase"/>
    <property type="match status" value="1"/>
</dbReference>
<dbReference type="EMBL" id="MFYX01000114">
    <property type="protein sequence ID" value="OGK02006.1"/>
    <property type="molecule type" value="Genomic_DNA"/>
</dbReference>